<dbReference type="SUPFAM" id="SSF53448">
    <property type="entry name" value="Nucleotide-diphospho-sugar transferases"/>
    <property type="match status" value="1"/>
</dbReference>
<dbReference type="InterPro" id="IPR029044">
    <property type="entry name" value="Nucleotide-diphossugar_trans"/>
</dbReference>
<name>A0ABT8YIV4_9HYPH</name>
<dbReference type="Proteomes" id="UP001174932">
    <property type="component" value="Unassembled WGS sequence"/>
</dbReference>
<dbReference type="Gene3D" id="3.90.550.10">
    <property type="entry name" value="Spore Coat Polysaccharide Biosynthesis Protein SpsA, Chain A"/>
    <property type="match status" value="1"/>
</dbReference>
<comment type="caution">
    <text evidence="1">The sequence shown here is derived from an EMBL/GenBank/DDBJ whole genome shotgun (WGS) entry which is preliminary data.</text>
</comment>
<keyword evidence="2" id="KW-1185">Reference proteome</keyword>
<reference evidence="1" key="1">
    <citation type="journal article" date="2015" name="Int. J. Syst. Evol. Microbiol.">
        <title>Rhizobium alvei sp. nov., isolated from a freshwater river.</title>
        <authorList>
            <person name="Sheu S.Y."/>
            <person name="Huang H.W."/>
            <person name="Young C.C."/>
            <person name="Chen W.M."/>
        </authorList>
    </citation>
    <scope>NUCLEOTIDE SEQUENCE</scope>
    <source>
        <strain evidence="1">TNR-22</strain>
    </source>
</reference>
<reference evidence="1" key="2">
    <citation type="submission" date="2023-07" db="EMBL/GenBank/DDBJ databases">
        <authorList>
            <person name="Shen H."/>
        </authorList>
    </citation>
    <scope>NUCLEOTIDE SEQUENCE</scope>
    <source>
        <strain evidence="1">TNR-22</strain>
    </source>
</reference>
<organism evidence="1 2">
    <name type="scientific">Rhizobium alvei</name>
    <dbReference type="NCBI Taxonomy" id="1132659"/>
    <lineage>
        <taxon>Bacteria</taxon>
        <taxon>Pseudomonadati</taxon>
        <taxon>Pseudomonadota</taxon>
        <taxon>Alphaproteobacteria</taxon>
        <taxon>Hyphomicrobiales</taxon>
        <taxon>Rhizobiaceae</taxon>
        <taxon>Rhizobium/Agrobacterium group</taxon>
        <taxon>Rhizobium</taxon>
    </lineage>
</organism>
<proteinExistence type="predicted"/>
<dbReference type="RefSeq" id="WP_304375548.1">
    <property type="nucleotide sequence ID" value="NZ_JAUOZU010000006.1"/>
</dbReference>
<protein>
    <submittedName>
        <fullName evidence="1">Uncharacterized protein</fullName>
    </submittedName>
</protein>
<gene>
    <name evidence="1" type="ORF">Q4481_06665</name>
</gene>
<sequence>MKVIVPCGGRSSRFPGVPPKWTLPSNRGLPMIVEAVSKLEFDLSDLIVTILKEHDEKYDARAGLISAFGRKITVVVLDEPTASQPETVVRTIRATGLDEPFLIKDSDNGFSLDAIEQPYNYVSCESLNNFDSINPRNKSYIRVDESGVITAIREKEVISDRFSVGGYFFRKPSQFLDCYERLTGHRTLGQRELYTSDIIATMILEGEPFRGRPVSDYEDWGTINEWRRNLQKTGTYFILLDGFIFERGNAHFAPRFDAVGVNEEAVVATRDLIEQGHRVVFLSIRPESARTETLARLEGMGFSAPQVLFDMPVGRYSLVSAPHPTVPFTTAHALELAPGESRMATRLRFED</sequence>
<evidence type="ECO:0000313" key="2">
    <source>
        <dbReference type="Proteomes" id="UP001174932"/>
    </source>
</evidence>
<accession>A0ABT8YIV4</accession>
<dbReference type="EMBL" id="JAUOZU010000006">
    <property type="protein sequence ID" value="MDO6963632.1"/>
    <property type="molecule type" value="Genomic_DNA"/>
</dbReference>
<evidence type="ECO:0000313" key="1">
    <source>
        <dbReference type="EMBL" id="MDO6963632.1"/>
    </source>
</evidence>